<dbReference type="eggNOG" id="COG0308">
    <property type="taxonomic scope" value="Bacteria"/>
</dbReference>
<reference evidence="3 4" key="1">
    <citation type="journal article" date="2008" name="J. Bacteriol.">
        <title>The genome of Heliobacterium modesticaldum, a phototrophic representative of the Firmicutes containing the simplest photosynthetic apparatus.</title>
        <authorList>
            <person name="Sattley W.M."/>
            <person name="Madigan M.T."/>
            <person name="Swingley W.D."/>
            <person name="Cheung P.C."/>
            <person name="Clocksin K.M."/>
            <person name="Conrad A.L."/>
            <person name="Dejesa L.C."/>
            <person name="Honchak B.M."/>
            <person name="Jung D.O."/>
            <person name="Karbach L.E."/>
            <person name="Kurdoglu A."/>
            <person name="Lahiri S."/>
            <person name="Mastrian S.D."/>
            <person name="Page L.E."/>
            <person name="Taylor H.L."/>
            <person name="Wang Z.T."/>
            <person name="Raymond J."/>
            <person name="Chen M."/>
            <person name="Blankenship R.E."/>
            <person name="Touchman J.W."/>
        </authorList>
    </citation>
    <scope>NUCLEOTIDE SEQUENCE [LARGE SCALE GENOMIC DNA]</scope>
    <source>
        <strain evidence="4">ATCC 51547 / Ice1</strain>
    </source>
</reference>
<accession>B0TA45</accession>
<keyword evidence="1" id="KW-0812">Transmembrane</keyword>
<dbReference type="Proteomes" id="UP000008550">
    <property type="component" value="Chromosome"/>
</dbReference>
<feature type="transmembrane region" description="Helical" evidence="1">
    <location>
        <begin position="12"/>
        <end position="31"/>
    </location>
</feature>
<dbReference type="InterPro" id="IPR039568">
    <property type="entry name" value="Peptidase_MA-like_dom"/>
</dbReference>
<dbReference type="Pfam" id="PF13485">
    <property type="entry name" value="Peptidase_MA_2"/>
    <property type="match status" value="1"/>
</dbReference>
<dbReference type="HOGENOM" id="CLU_079582_0_0_9"/>
<feature type="domain" description="Peptidase MA-like" evidence="2">
    <location>
        <begin position="147"/>
        <end position="264"/>
    </location>
</feature>
<keyword evidence="1" id="KW-1133">Transmembrane helix</keyword>
<evidence type="ECO:0000313" key="4">
    <source>
        <dbReference type="Proteomes" id="UP000008550"/>
    </source>
</evidence>
<organism evidence="3 4">
    <name type="scientific">Heliobacterium modesticaldum (strain ATCC 51547 / Ice1)</name>
    <dbReference type="NCBI Taxonomy" id="498761"/>
    <lineage>
        <taxon>Bacteria</taxon>
        <taxon>Bacillati</taxon>
        <taxon>Bacillota</taxon>
        <taxon>Clostridia</taxon>
        <taxon>Eubacteriales</taxon>
        <taxon>Heliobacteriaceae</taxon>
        <taxon>Heliomicrobium</taxon>
    </lineage>
</organism>
<dbReference type="EMBL" id="CP000930">
    <property type="protein sequence ID" value="ABZ83582.1"/>
    <property type="molecule type" value="Genomic_DNA"/>
</dbReference>
<keyword evidence="1" id="KW-0472">Membrane</keyword>
<dbReference type="STRING" id="498761.HM1_0986"/>
<sequence>MGEWRIDPPQWWVAGFVMLFLLAFAATWPVMRAEGFGWYREFNRRKAERDTRHWRLLEGKQVTLRYCDEDAKLAPKVLRDTERIYPQVTHMVGYQPTVKPLVLLYPDRESFNGVFGWKDQSAMGVYYAGVVRVLTPRLWSHDDVDMTGPMAHELAHMVLDYQTGGNIPRWLTEGVAQEAERRLSGFTLSRPKGDWAERLYPFEAMDDGFDNLEDQRLAYRQSLLAVDVLRDAGPKTLNKTIDKLAAGASISDAIAEATGWDWGTFVQKVYATAQRESDGRRSGKIDLRE</sequence>
<evidence type="ECO:0000256" key="1">
    <source>
        <dbReference type="SAM" id="Phobius"/>
    </source>
</evidence>
<name>B0TA45_HELMI</name>
<dbReference type="KEGG" id="hmo:HM1_0986"/>
<dbReference type="RefSeq" id="WP_012282110.1">
    <property type="nucleotide sequence ID" value="NC_010337.2"/>
</dbReference>
<proteinExistence type="predicted"/>
<evidence type="ECO:0000259" key="2">
    <source>
        <dbReference type="Pfam" id="PF13485"/>
    </source>
</evidence>
<gene>
    <name evidence="3" type="ORF">HM1_0986</name>
</gene>
<evidence type="ECO:0000313" key="3">
    <source>
        <dbReference type="EMBL" id="ABZ83582.1"/>
    </source>
</evidence>
<dbReference type="AlphaFoldDB" id="B0TA45"/>
<protein>
    <recommendedName>
        <fullName evidence="2">Peptidase MA-like domain-containing protein</fullName>
    </recommendedName>
</protein>
<keyword evidence="4" id="KW-1185">Reference proteome</keyword>
<dbReference type="OrthoDB" id="9787613at2"/>